<keyword evidence="3" id="KW-1185">Reference proteome</keyword>
<reference evidence="2" key="1">
    <citation type="submission" date="2023-01" db="EMBL/GenBank/DDBJ databases">
        <title>Draft genome sequence of Nocardiopsis sp. LSu2-4 isolated from halophytes.</title>
        <authorList>
            <person name="Duangmal K."/>
            <person name="Chantavorakit T."/>
        </authorList>
    </citation>
    <scope>NUCLEOTIDE SEQUENCE</scope>
    <source>
        <strain evidence="2">LSu2-4</strain>
    </source>
</reference>
<feature type="transmembrane region" description="Helical" evidence="1">
    <location>
        <begin position="7"/>
        <end position="31"/>
    </location>
</feature>
<keyword evidence="1" id="KW-0812">Transmembrane</keyword>
<sequence>MSTSARLTVAGGWSMAAIALLHTLFFLPHPYWGEWLSGELWSHGAATESMLGFWALPGGFVVPLAVLGLLVARTGRRGDAVPAYAGWAIGLWALGCAALVGPSGFLLGLVPAGLLIGAGAARRSGGRRRGAEASRT</sequence>
<feature type="transmembrane region" description="Helical" evidence="1">
    <location>
        <begin position="84"/>
        <end position="100"/>
    </location>
</feature>
<dbReference type="RefSeq" id="WP_270676612.1">
    <property type="nucleotide sequence ID" value="NZ_JAQFWP010000008.1"/>
</dbReference>
<evidence type="ECO:0000256" key="1">
    <source>
        <dbReference type="SAM" id="Phobius"/>
    </source>
</evidence>
<name>A0ABT4THB5_9ACTN</name>
<dbReference type="EMBL" id="JAQFWP010000008">
    <property type="protein sequence ID" value="MDA2804098.1"/>
    <property type="molecule type" value="Genomic_DNA"/>
</dbReference>
<evidence type="ECO:0000313" key="3">
    <source>
        <dbReference type="Proteomes" id="UP001165685"/>
    </source>
</evidence>
<keyword evidence="1" id="KW-1133">Transmembrane helix</keyword>
<evidence type="ECO:0008006" key="4">
    <source>
        <dbReference type="Google" id="ProtNLM"/>
    </source>
</evidence>
<dbReference type="Proteomes" id="UP001165685">
    <property type="component" value="Unassembled WGS sequence"/>
</dbReference>
<evidence type="ECO:0000313" key="2">
    <source>
        <dbReference type="EMBL" id="MDA2804098.1"/>
    </source>
</evidence>
<protein>
    <recommendedName>
        <fullName evidence="4">DUF3995 domain-containing protein</fullName>
    </recommendedName>
</protein>
<accession>A0ABT4THB5</accession>
<gene>
    <name evidence="2" type="ORF">O4U47_06210</name>
</gene>
<proteinExistence type="predicted"/>
<keyword evidence="1" id="KW-0472">Membrane</keyword>
<comment type="caution">
    <text evidence="2">The sequence shown here is derived from an EMBL/GenBank/DDBJ whole genome shotgun (WGS) entry which is preliminary data.</text>
</comment>
<organism evidence="2 3">
    <name type="scientific">Nocardiopsis suaedae</name>
    <dbReference type="NCBI Taxonomy" id="3018444"/>
    <lineage>
        <taxon>Bacteria</taxon>
        <taxon>Bacillati</taxon>
        <taxon>Actinomycetota</taxon>
        <taxon>Actinomycetes</taxon>
        <taxon>Streptosporangiales</taxon>
        <taxon>Nocardiopsidaceae</taxon>
        <taxon>Nocardiopsis</taxon>
    </lineage>
</organism>
<feature type="transmembrane region" description="Helical" evidence="1">
    <location>
        <begin position="51"/>
        <end position="72"/>
    </location>
</feature>